<dbReference type="KEGG" id="scas:SACC_08720"/>
<dbReference type="EMBL" id="AP025226">
    <property type="protein sequence ID" value="BDB97855.1"/>
    <property type="molecule type" value="Genomic_DNA"/>
</dbReference>
<dbReference type="InterPro" id="IPR016024">
    <property type="entry name" value="ARM-type_fold"/>
</dbReference>
<dbReference type="AlphaFoldDB" id="A0AAQ4CPX4"/>
<gene>
    <name evidence="1" type="ORF">SACC_08720</name>
</gene>
<dbReference type="RefSeq" id="WP_229571822.1">
    <property type="nucleotide sequence ID" value="NZ_AP025226.1"/>
</dbReference>
<dbReference type="GeneID" id="68865614"/>
<sequence>MSVKEALDKKDITKLINSLNEILNLIKSKNNSEREIGWKAINFLIETGNLNILEPYKNYLRSLLWHKLQGIRDDAWKNLNVYKLLAIEGIERILTANSDKIKWSGWSNVLKLINMEIVPKTYVISVRYSYWRLLKSNYATIRKKAWRLFKILVKEGIFIKEDKNRFVDFLKHKKANIRILAWKTSLELVKIGFITIDELKEYKQYLEELTTRQSKVKKVAEKLIKELA</sequence>
<dbReference type="SUPFAM" id="SSF48371">
    <property type="entry name" value="ARM repeat"/>
    <property type="match status" value="1"/>
</dbReference>
<protein>
    <submittedName>
        <fullName evidence="1">Uncharacterized protein</fullName>
    </submittedName>
</protein>
<keyword evidence="2" id="KW-1185">Reference proteome</keyword>
<name>A0AAQ4CPX4_9CREN</name>
<organism evidence="1 2">
    <name type="scientific">Saccharolobus caldissimus</name>
    <dbReference type="NCBI Taxonomy" id="1702097"/>
    <lineage>
        <taxon>Archaea</taxon>
        <taxon>Thermoproteota</taxon>
        <taxon>Thermoprotei</taxon>
        <taxon>Sulfolobales</taxon>
        <taxon>Sulfolobaceae</taxon>
        <taxon>Saccharolobus</taxon>
    </lineage>
</organism>
<evidence type="ECO:0000313" key="2">
    <source>
        <dbReference type="Proteomes" id="UP001319921"/>
    </source>
</evidence>
<dbReference type="Proteomes" id="UP001319921">
    <property type="component" value="Chromosome"/>
</dbReference>
<accession>A0AAQ4CPX4</accession>
<evidence type="ECO:0000313" key="1">
    <source>
        <dbReference type="EMBL" id="BDB97855.1"/>
    </source>
</evidence>
<proteinExistence type="predicted"/>
<reference evidence="1 2" key="1">
    <citation type="journal article" date="2022" name="Microbiol. Resour. Announc.">
        <title>Complete Genome Sequence of the Hyperthermophilic and Acidophilic Archaeon Saccharolobus caldissimus Strain HS-3T.</title>
        <authorList>
            <person name="Sakai H.D."/>
            <person name="Kurosawa N."/>
        </authorList>
    </citation>
    <scope>NUCLEOTIDE SEQUENCE [LARGE SCALE GENOMIC DNA]</scope>
    <source>
        <strain evidence="1 2">JCM32116</strain>
    </source>
</reference>